<dbReference type="PANTHER" id="PTHR43066">
    <property type="entry name" value="RHOMBOID-RELATED PROTEIN"/>
    <property type="match status" value="1"/>
</dbReference>
<dbReference type="EC" id="3.4.21.-" evidence="10"/>
<dbReference type="GO" id="GO:0006508">
    <property type="term" value="P:proteolysis"/>
    <property type="evidence" value="ECO:0007669"/>
    <property type="project" value="UniProtKB-KW"/>
</dbReference>
<sequence>MSEPVSPSEIEQTDDAPEPRREPMFNLPPVVLAVIGICVVVHLIRVYALTDDQDFALLVRAAFIPVRYSGRYDLDVYAFTSPFTYAFLHGGLAHLLINMVWLAAFGSPLANRYGALRFALFFGATGLAAVALFFALHPLEQTPLVGASGAISGMMGAAARYGFRVDRSSGHAAFAGAPLPIGAVLRSRGVMTFLGVWMVINLVTGLVGFAPGIDGQIAWEAHIGGFVAGFFGVRVFDRRDRTP</sequence>
<dbReference type="InterPro" id="IPR035952">
    <property type="entry name" value="Rhomboid-like_sf"/>
</dbReference>
<feature type="transmembrane region" description="Helical" evidence="8">
    <location>
        <begin position="83"/>
        <end position="106"/>
    </location>
</feature>
<organism evidence="10 11">
    <name type="scientific">Mesorhizobium abyssinicae</name>
    <dbReference type="NCBI Taxonomy" id="1209958"/>
    <lineage>
        <taxon>Bacteria</taxon>
        <taxon>Pseudomonadati</taxon>
        <taxon>Pseudomonadota</taxon>
        <taxon>Alphaproteobacteria</taxon>
        <taxon>Hyphomicrobiales</taxon>
        <taxon>Phyllobacteriaceae</taxon>
        <taxon>Mesorhizobium</taxon>
    </lineage>
</organism>
<feature type="transmembrane region" description="Helical" evidence="8">
    <location>
        <begin position="190"/>
        <end position="211"/>
    </location>
</feature>
<keyword evidence="10" id="KW-0645">Protease</keyword>
<reference evidence="10 11" key="1">
    <citation type="submission" date="2023-08" db="EMBL/GenBank/DDBJ databases">
        <title>Implementing the SeqCode for naming new Mesorhizobium species isolated from Vachellia karroo root nodules.</title>
        <authorList>
            <person name="Van Lill M."/>
        </authorList>
    </citation>
    <scope>NUCLEOTIDE SEQUENCE [LARGE SCALE GENOMIC DNA]</scope>
    <source>
        <strain evidence="10 11">VK4B</strain>
    </source>
</reference>
<evidence type="ECO:0000256" key="4">
    <source>
        <dbReference type="ARBA" id="ARBA00022692"/>
    </source>
</evidence>
<feature type="domain" description="Peptidase S54 rhomboid" evidence="9">
    <location>
        <begin position="83"/>
        <end position="231"/>
    </location>
</feature>
<comment type="subcellular location">
    <subcellularLocation>
        <location evidence="1">Membrane</location>
        <topology evidence="1">Multi-pass membrane protein</topology>
    </subcellularLocation>
</comment>
<feature type="transmembrane region" description="Helical" evidence="8">
    <location>
        <begin position="217"/>
        <end position="236"/>
    </location>
</feature>
<dbReference type="Proteomes" id="UP001276564">
    <property type="component" value="Unassembled WGS sequence"/>
</dbReference>
<evidence type="ECO:0000313" key="10">
    <source>
        <dbReference type="EMBL" id="MDX8537368.1"/>
    </source>
</evidence>
<accession>A0ABU5AJE9</accession>
<evidence type="ECO:0000259" key="9">
    <source>
        <dbReference type="Pfam" id="PF01694"/>
    </source>
</evidence>
<keyword evidence="10" id="KW-0378">Hydrolase</keyword>
<dbReference type="EMBL" id="JAVIIP010000003">
    <property type="protein sequence ID" value="MDX8537368.1"/>
    <property type="molecule type" value="Genomic_DNA"/>
</dbReference>
<evidence type="ECO:0000256" key="6">
    <source>
        <dbReference type="ARBA" id="ARBA00023136"/>
    </source>
</evidence>
<feature type="transmembrane region" description="Helical" evidence="8">
    <location>
        <begin position="143"/>
        <end position="163"/>
    </location>
</feature>
<keyword evidence="5 8" id="KW-1133">Transmembrane helix</keyword>
<keyword evidence="11" id="KW-1185">Reference proteome</keyword>
<keyword evidence="2" id="KW-1003">Cell membrane</keyword>
<evidence type="ECO:0000256" key="5">
    <source>
        <dbReference type="ARBA" id="ARBA00022989"/>
    </source>
</evidence>
<feature type="region of interest" description="Disordered" evidence="7">
    <location>
        <begin position="1"/>
        <end position="20"/>
    </location>
</feature>
<evidence type="ECO:0000256" key="8">
    <source>
        <dbReference type="SAM" id="Phobius"/>
    </source>
</evidence>
<gene>
    <name evidence="10" type="ORF">RFM23_07000</name>
</gene>
<feature type="transmembrane region" description="Helical" evidence="8">
    <location>
        <begin position="30"/>
        <end position="48"/>
    </location>
</feature>
<dbReference type="GO" id="GO:0008233">
    <property type="term" value="F:peptidase activity"/>
    <property type="evidence" value="ECO:0007669"/>
    <property type="project" value="UniProtKB-KW"/>
</dbReference>
<protein>
    <submittedName>
        <fullName evidence="10">Rhomboid family intramembrane serine protease</fullName>
        <ecNumber evidence="10">3.4.21.-</ecNumber>
    </submittedName>
</protein>
<evidence type="ECO:0000256" key="3">
    <source>
        <dbReference type="ARBA" id="ARBA00022519"/>
    </source>
</evidence>
<keyword evidence="4 8" id="KW-0812">Transmembrane</keyword>
<dbReference type="SUPFAM" id="SSF144091">
    <property type="entry name" value="Rhomboid-like"/>
    <property type="match status" value="1"/>
</dbReference>
<dbReference type="PANTHER" id="PTHR43066:SF26">
    <property type="entry name" value="RHOMBOID PROTEASE GLPG"/>
    <property type="match status" value="1"/>
</dbReference>
<evidence type="ECO:0000256" key="1">
    <source>
        <dbReference type="ARBA" id="ARBA00004141"/>
    </source>
</evidence>
<feature type="transmembrane region" description="Helical" evidence="8">
    <location>
        <begin position="118"/>
        <end position="137"/>
    </location>
</feature>
<dbReference type="RefSeq" id="WP_320319994.1">
    <property type="nucleotide sequence ID" value="NZ_JAVIIP010000003.1"/>
</dbReference>
<dbReference type="Pfam" id="PF01694">
    <property type="entry name" value="Rhomboid"/>
    <property type="match status" value="1"/>
</dbReference>
<keyword evidence="6 8" id="KW-0472">Membrane</keyword>
<proteinExistence type="predicted"/>
<keyword evidence="3" id="KW-0997">Cell inner membrane</keyword>
<evidence type="ECO:0000256" key="2">
    <source>
        <dbReference type="ARBA" id="ARBA00022475"/>
    </source>
</evidence>
<evidence type="ECO:0000256" key="7">
    <source>
        <dbReference type="SAM" id="MobiDB-lite"/>
    </source>
</evidence>
<name>A0ABU5AJE9_9HYPH</name>
<comment type="caution">
    <text evidence="10">The sequence shown here is derived from an EMBL/GenBank/DDBJ whole genome shotgun (WGS) entry which is preliminary data.</text>
</comment>
<dbReference type="Gene3D" id="1.20.1540.10">
    <property type="entry name" value="Rhomboid-like"/>
    <property type="match status" value="1"/>
</dbReference>
<dbReference type="InterPro" id="IPR022764">
    <property type="entry name" value="Peptidase_S54_rhomboid_dom"/>
</dbReference>
<evidence type="ECO:0000313" key="11">
    <source>
        <dbReference type="Proteomes" id="UP001276564"/>
    </source>
</evidence>